<keyword evidence="2 3" id="KW-0040">ANK repeat</keyword>
<dbReference type="PROSITE" id="PS50225">
    <property type="entry name" value="SOCS"/>
    <property type="match status" value="1"/>
</dbReference>
<feature type="domain" description="SOCS box" evidence="4">
    <location>
        <begin position="380"/>
        <end position="437"/>
    </location>
</feature>
<dbReference type="InterPro" id="IPR001496">
    <property type="entry name" value="SOCS_box"/>
</dbReference>
<dbReference type="InterPro" id="IPR002110">
    <property type="entry name" value="Ankyrin_rpt"/>
</dbReference>
<dbReference type="InterPro" id="IPR036770">
    <property type="entry name" value="Ankyrin_rpt-contain_sf"/>
</dbReference>
<evidence type="ECO:0000259" key="4">
    <source>
        <dbReference type="PROSITE" id="PS50225"/>
    </source>
</evidence>
<proteinExistence type="predicted"/>
<comment type="caution">
    <text evidence="5">The sequence shown here is derived from an EMBL/GenBank/DDBJ whole genome shotgun (WGS) entry which is preliminary data.</text>
</comment>
<evidence type="ECO:0000313" key="5">
    <source>
        <dbReference type="EMBL" id="KAK3768527.1"/>
    </source>
</evidence>
<name>A0AAE1DFF8_9GAST</name>
<dbReference type="Pfam" id="PF12796">
    <property type="entry name" value="Ank_2"/>
    <property type="match status" value="1"/>
</dbReference>
<dbReference type="PANTHER" id="PTHR24198">
    <property type="entry name" value="ANKYRIN REPEAT AND PROTEIN KINASE DOMAIN-CONTAINING PROTEIN"/>
    <property type="match status" value="1"/>
</dbReference>
<accession>A0AAE1DFF8</accession>
<keyword evidence="6" id="KW-1185">Reference proteome</keyword>
<reference evidence="5" key="1">
    <citation type="journal article" date="2023" name="G3 (Bethesda)">
        <title>A reference genome for the long-term kleptoplast-retaining sea slug Elysia crispata morphotype clarki.</title>
        <authorList>
            <person name="Eastman K.E."/>
            <person name="Pendleton A.L."/>
            <person name="Shaikh M.A."/>
            <person name="Suttiyut T."/>
            <person name="Ogas R."/>
            <person name="Tomko P."/>
            <person name="Gavelis G."/>
            <person name="Widhalm J.R."/>
            <person name="Wisecaver J.H."/>
        </authorList>
    </citation>
    <scope>NUCLEOTIDE SEQUENCE</scope>
    <source>
        <strain evidence="5">ECLA1</strain>
    </source>
</reference>
<sequence>MTCGVLTQTIILQNHADIPAICGSKGDLLDSRETLDFEFESDTMSGSNRSAVVANIGVGLNGKLLRAVMHNKPGSVKYYLKCGGNPNVTTPDKRSALHLAVLSGHMKTVKRLLDAGANPSPLDQIRNSPLHFACSPPQIGAVETLLHAGADPNAGSQPQSVLHCAILGGSGPVIKRIVDAGADVNVIGFYDYVSSPLSPLGLAFYQEDWRNLVPILLHARPRMDNILGTCTTATIFEAILYTSRDTEVLRYLIQNGCIPSVKGLQSKPFLSFRCRTFRRSLVALLLRLAQEESHGIQTVRSLLDMLEASGYQLRKDAFCRHLMDFVSRVTSLYNSFPVSWESRSTDAVLSSSQIDYALRPFHWAGLGTELKEDLVIYVNELVEKLSQPPEIPTLASLCRMRVRGRLFDAHKVYQLQEFADRLPLPSVHKRFLMLEDF</sequence>
<dbReference type="PROSITE" id="PS50297">
    <property type="entry name" value="ANK_REP_REGION"/>
    <property type="match status" value="2"/>
</dbReference>
<keyword evidence="1" id="KW-0677">Repeat</keyword>
<dbReference type="SMART" id="SM00248">
    <property type="entry name" value="ANK"/>
    <property type="match status" value="3"/>
</dbReference>
<evidence type="ECO:0000256" key="1">
    <source>
        <dbReference type="ARBA" id="ARBA00022737"/>
    </source>
</evidence>
<dbReference type="AlphaFoldDB" id="A0AAE1DFF8"/>
<evidence type="ECO:0000313" key="6">
    <source>
        <dbReference type="Proteomes" id="UP001283361"/>
    </source>
</evidence>
<organism evidence="5 6">
    <name type="scientific">Elysia crispata</name>
    <name type="common">lettuce slug</name>
    <dbReference type="NCBI Taxonomy" id="231223"/>
    <lineage>
        <taxon>Eukaryota</taxon>
        <taxon>Metazoa</taxon>
        <taxon>Spiralia</taxon>
        <taxon>Lophotrochozoa</taxon>
        <taxon>Mollusca</taxon>
        <taxon>Gastropoda</taxon>
        <taxon>Heterobranchia</taxon>
        <taxon>Euthyneura</taxon>
        <taxon>Panpulmonata</taxon>
        <taxon>Sacoglossa</taxon>
        <taxon>Placobranchoidea</taxon>
        <taxon>Plakobranchidae</taxon>
        <taxon>Elysia</taxon>
    </lineage>
</organism>
<dbReference type="Gene3D" id="1.25.40.20">
    <property type="entry name" value="Ankyrin repeat-containing domain"/>
    <property type="match status" value="1"/>
</dbReference>
<evidence type="ECO:0000256" key="2">
    <source>
        <dbReference type="ARBA" id="ARBA00023043"/>
    </source>
</evidence>
<dbReference type="PANTHER" id="PTHR24198:SF165">
    <property type="entry name" value="ANKYRIN REPEAT-CONTAINING PROTEIN-RELATED"/>
    <property type="match status" value="1"/>
</dbReference>
<evidence type="ECO:0000256" key="3">
    <source>
        <dbReference type="PROSITE-ProRule" id="PRU00023"/>
    </source>
</evidence>
<dbReference type="EMBL" id="JAWDGP010004054">
    <property type="protein sequence ID" value="KAK3768527.1"/>
    <property type="molecule type" value="Genomic_DNA"/>
</dbReference>
<dbReference type="Proteomes" id="UP001283361">
    <property type="component" value="Unassembled WGS sequence"/>
</dbReference>
<dbReference type="PROSITE" id="PS50088">
    <property type="entry name" value="ANK_REPEAT"/>
    <property type="match status" value="3"/>
</dbReference>
<feature type="repeat" description="ANK" evidence="3">
    <location>
        <begin position="125"/>
        <end position="157"/>
    </location>
</feature>
<dbReference type="SUPFAM" id="SSF48403">
    <property type="entry name" value="Ankyrin repeat"/>
    <property type="match status" value="1"/>
</dbReference>
<feature type="repeat" description="ANK" evidence="3">
    <location>
        <begin position="92"/>
        <end position="124"/>
    </location>
</feature>
<feature type="repeat" description="ANK" evidence="3">
    <location>
        <begin position="157"/>
        <end position="189"/>
    </location>
</feature>
<gene>
    <name evidence="5" type="ORF">RRG08_060888</name>
</gene>
<protein>
    <recommendedName>
        <fullName evidence="4">SOCS box domain-containing protein</fullName>
    </recommendedName>
</protein>